<dbReference type="AlphaFoldDB" id="A0A0C3L524"/>
<dbReference type="Proteomes" id="UP000054248">
    <property type="component" value="Unassembled WGS sequence"/>
</dbReference>
<dbReference type="EMBL" id="KN822989">
    <property type="protein sequence ID" value="KIO28843.1"/>
    <property type="molecule type" value="Genomic_DNA"/>
</dbReference>
<keyword evidence="3" id="KW-1185">Reference proteome</keyword>
<evidence type="ECO:0000313" key="3">
    <source>
        <dbReference type="Proteomes" id="UP000054248"/>
    </source>
</evidence>
<proteinExistence type="predicted"/>
<reference evidence="3" key="2">
    <citation type="submission" date="2015-01" db="EMBL/GenBank/DDBJ databases">
        <title>Evolutionary Origins and Diversification of the Mycorrhizal Mutualists.</title>
        <authorList>
            <consortium name="DOE Joint Genome Institute"/>
            <consortium name="Mycorrhizal Genomics Consortium"/>
            <person name="Kohler A."/>
            <person name="Kuo A."/>
            <person name="Nagy L.G."/>
            <person name="Floudas D."/>
            <person name="Copeland A."/>
            <person name="Barry K.W."/>
            <person name="Cichocki N."/>
            <person name="Veneault-Fourrey C."/>
            <person name="LaButti K."/>
            <person name="Lindquist E.A."/>
            <person name="Lipzen A."/>
            <person name="Lundell T."/>
            <person name="Morin E."/>
            <person name="Murat C."/>
            <person name="Riley R."/>
            <person name="Ohm R."/>
            <person name="Sun H."/>
            <person name="Tunlid A."/>
            <person name="Henrissat B."/>
            <person name="Grigoriev I.V."/>
            <person name="Hibbett D.S."/>
            <person name="Martin F."/>
        </authorList>
    </citation>
    <scope>NUCLEOTIDE SEQUENCE [LARGE SCALE GENOMIC DNA]</scope>
    <source>
        <strain evidence="3">MUT 4182</strain>
    </source>
</reference>
<evidence type="ECO:0000313" key="2">
    <source>
        <dbReference type="EMBL" id="KIO28843.1"/>
    </source>
</evidence>
<sequence>MALAILQHNVNETEYNTIPALAHHDLVWDHAIRVERGHLDPHSVGDPRLPSLLGVYPVVSNDRSLVYLTNHDLESWFWVLLHVAIEYPWYRQLDLNQTEDKVAAQWGRKTLESLHHIKSNLVESAKMGTLFYAPSIKLHGQFASCRDFMRHFALNAEAVHKNPPKLPFSPEAVTNLTKYFDIIAEKALEELEKIPEPLQSSQAPCIIGTRTSTSFIGGAKRTASHPSTSIAEDGKSRGSKHARSSTSRDVTSHRP</sequence>
<organism evidence="2 3">
    <name type="scientific">Tulasnella calospora MUT 4182</name>
    <dbReference type="NCBI Taxonomy" id="1051891"/>
    <lineage>
        <taxon>Eukaryota</taxon>
        <taxon>Fungi</taxon>
        <taxon>Dikarya</taxon>
        <taxon>Basidiomycota</taxon>
        <taxon>Agaricomycotina</taxon>
        <taxon>Agaricomycetes</taxon>
        <taxon>Cantharellales</taxon>
        <taxon>Tulasnellaceae</taxon>
        <taxon>Tulasnella</taxon>
    </lineage>
</organism>
<name>A0A0C3L524_9AGAM</name>
<accession>A0A0C3L524</accession>
<gene>
    <name evidence="2" type="ORF">M407DRAFT_21923</name>
</gene>
<protein>
    <submittedName>
        <fullName evidence="2">Uncharacterized protein</fullName>
    </submittedName>
</protein>
<feature type="region of interest" description="Disordered" evidence="1">
    <location>
        <begin position="216"/>
        <end position="255"/>
    </location>
</feature>
<reference evidence="2 3" key="1">
    <citation type="submission" date="2014-04" db="EMBL/GenBank/DDBJ databases">
        <authorList>
            <consortium name="DOE Joint Genome Institute"/>
            <person name="Kuo A."/>
            <person name="Girlanda M."/>
            <person name="Perotto S."/>
            <person name="Kohler A."/>
            <person name="Nagy L.G."/>
            <person name="Floudas D."/>
            <person name="Copeland A."/>
            <person name="Barry K.W."/>
            <person name="Cichocki N."/>
            <person name="Veneault-Fourrey C."/>
            <person name="LaButti K."/>
            <person name="Lindquist E.A."/>
            <person name="Lipzen A."/>
            <person name="Lundell T."/>
            <person name="Morin E."/>
            <person name="Murat C."/>
            <person name="Sun H."/>
            <person name="Tunlid A."/>
            <person name="Henrissat B."/>
            <person name="Grigoriev I.V."/>
            <person name="Hibbett D.S."/>
            <person name="Martin F."/>
            <person name="Nordberg H.P."/>
            <person name="Cantor M.N."/>
            <person name="Hua S.X."/>
        </authorList>
    </citation>
    <scope>NUCLEOTIDE SEQUENCE [LARGE SCALE GENOMIC DNA]</scope>
    <source>
        <strain evidence="2 3">MUT 4182</strain>
    </source>
</reference>
<dbReference type="HOGENOM" id="CLU_1090681_0_0_1"/>
<evidence type="ECO:0000256" key="1">
    <source>
        <dbReference type="SAM" id="MobiDB-lite"/>
    </source>
</evidence>